<dbReference type="EMBL" id="CP058905">
    <property type="protein sequence ID" value="QLJ99338.1"/>
    <property type="molecule type" value="Genomic_DNA"/>
</dbReference>
<dbReference type="Pfam" id="PF01408">
    <property type="entry name" value="GFO_IDH_MocA"/>
    <property type="match status" value="1"/>
</dbReference>
<accession>A0A7D5Y6B5</accession>
<evidence type="ECO:0000259" key="3">
    <source>
        <dbReference type="Pfam" id="PF01408"/>
    </source>
</evidence>
<dbReference type="Pfam" id="PF22725">
    <property type="entry name" value="GFO_IDH_MocA_C3"/>
    <property type="match status" value="1"/>
</dbReference>
<dbReference type="SUPFAM" id="SSF55347">
    <property type="entry name" value="Glyceraldehyde-3-phosphate dehydrogenase-like, C-terminal domain"/>
    <property type="match status" value="1"/>
</dbReference>
<dbReference type="InterPro" id="IPR055170">
    <property type="entry name" value="GFO_IDH_MocA-like_dom"/>
</dbReference>
<dbReference type="PANTHER" id="PTHR22604">
    <property type="entry name" value="OXIDOREDUCTASES"/>
    <property type="match status" value="1"/>
</dbReference>
<dbReference type="InterPro" id="IPR036291">
    <property type="entry name" value="NAD(P)-bd_dom_sf"/>
</dbReference>
<feature type="domain" description="Gfo/Idh/MocA-like oxidoreductase N-terminal" evidence="3">
    <location>
        <begin position="6"/>
        <end position="122"/>
    </location>
</feature>
<dbReference type="Gene3D" id="3.30.360.10">
    <property type="entry name" value="Dihydrodipicolinate Reductase, domain 2"/>
    <property type="match status" value="1"/>
</dbReference>
<keyword evidence="2" id="KW-0560">Oxidoreductase</keyword>
<organism evidence="5">
    <name type="scientific">Micromonospora carbonacea</name>
    <dbReference type="NCBI Taxonomy" id="47853"/>
    <lineage>
        <taxon>Bacteria</taxon>
        <taxon>Bacillati</taxon>
        <taxon>Actinomycetota</taxon>
        <taxon>Actinomycetes</taxon>
        <taxon>Micromonosporales</taxon>
        <taxon>Micromonosporaceae</taxon>
        <taxon>Micromonospora</taxon>
    </lineage>
</organism>
<dbReference type="Gene3D" id="3.40.50.720">
    <property type="entry name" value="NAD(P)-binding Rossmann-like Domain"/>
    <property type="match status" value="1"/>
</dbReference>
<proteinExistence type="inferred from homology"/>
<dbReference type="PANTHER" id="PTHR22604:SF105">
    <property type="entry name" value="TRANS-1,2-DIHYDROBENZENE-1,2-DIOL DEHYDROGENASE"/>
    <property type="match status" value="1"/>
</dbReference>
<name>A0A7D5Y6B5_9ACTN</name>
<feature type="domain" description="GFO/IDH/MocA-like oxidoreductase" evidence="4">
    <location>
        <begin position="136"/>
        <end position="249"/>
    </location>
</feature>
<comment type="similarity">
    <text evidence="1">Belongs to the Gfo/Idh/MocA family.</text>
</comment>
<reference evidence="5" key="1">
    <citation type="submission" date="2020-08" db="EMBL/GenBank/DDBJ databases">
        <title>A bifunctional nitrone conjugated secondary metabolite targeting the ribosome.</title>
        <authorList>
            <person name="Limbrick E.M."/>
            <person name="Graf M."/>
            <person name="Derewacz D.K."/>
            <person name="Nguyen F."/>
            <person name="Spraggins J.M."/>
            <person name="Wieland M."/>
            <person name="Ynigez-Gutierrez A.E."/>
            <person name="Reisman B.J."/>
            <person name="Zinshteyn B."/>
            <person name="McCulloch K."/>
            <person name="Iverson T.M."/>
            <person name="Green R."/>
            <person name="Wilson D.N."/>
            <person name="Bachmann B.O."/>
        </authorList>
    </citation>
    <scope>NUCLEOTIDE SEQUENCE</scope>
    <source>
        <strain evidence="5">Africana</strain>
    </source>
</reference>
<dbReference type="InterPro" id="IPR000683">
    <property type="entry name" value="Gfo/Idh/MocA-like_OxRdtase_N"/>
</dbReference>
<gene>
    <name evidence="5" type="primary">eveS7</name>
    <name evidence="5" type="ORF">HZU44_04090</name>
</gene>
<dbReference type="GO" id="GO:0000166">
    <property type="term" value="F:nucleotide binding"/>
    <property type="evidence" value="ECO:0007669"/>
    <property type="project" value="InterPro"/>
</dbReference>
<evidence type="ECO:0000313" key="5">
    <source>
        <dbReference type="EMBL" id="QLJ99338.1"/>
    </source>
</evidence>
<dbReference type="AlphaFoldDB" id="A0A7D5Y6B5"/>
<evidence type="ECO:0000256" key="1">
    <source>
        <dbReference type="ARBA" id="ARBA00010928"/>
    </source>
</evidence>
<evidence type="ECO:0000259" key="4">
    <source>
        <dbReference type="Pfam" id="PF22725"/>
    </source>
</evidence>
<protein>
    <submittedName>
        <fullName evidence="5">Gfo/Idh/MocA family oxidoreductase</fullName>
    </submittedName>
</protein>
<evidence type="ECO:0000256" key="2">
    <source>
        <dbReference type="ARBA" id="ARBA00023002"/>
    </source>
</evidence>
<dbReference type="InterPro" id="IPR050984">
    <property type="entry name" value="Gfo/Idh/MocA_domain"/>
</dbReference>
<dbReference type="GO" id="GO:0016491">
    <property type="term" value="F:oxidoreductase activity"/>
    <property type="evidence" value="ECO:0007669"/>
    <property type="project" value="UniProtKB-KW"/>
</dbReference>
<dbReference type="SUPFAM" id="SSF51735">
    <property type="entry name" value="NAD(P)-binding Rossmann-fold domains"/>
    <property type="match status" value="1"/>
</dbReference>
<sequence>MAEMTVRIGVLGCADIARRRALPAIRRVPEAELVVVAARELAKARAFAAEFGCAAAEGYQSVLDRPDIDAVYIPLPTGLHHTWIERALAAGKHVLVEKPLTTRLVDTAAVLTQARSRGLVLMDNLTFLRHGVHHFVRRMVAAGEIGELRMVSGVFGFPPLPAGDIRYRPELGGGALLDLGVYPLGAARFFLPEEPEVVAATLREDPDRGVDVSGAALLCTPDGRTAQIAFGFEHSYRCEYQLWGSAGRIVVDRAYTPPPAWHPVVRVERQDETRELTFPAEDQFVNTMREFVRAVTAGQPAEEVTAIRARARLLDEVRDRARVLRAPVTCQGPGGRLDAAGARD</sequence>